<reference evidence="2" key="1">
    <citation type="submission" date="2022-09" db="EMBL/GenBank/DDBJ databases">
        <title>Diverse halophilic archaea isolated from saline environments.</title>
        <authorList>
            <person name="Cui H.-L."/>
        </authorList>
    </citation>
    <scope>NUCLEOTIDE SEQUENCE</scope>
    <source>
        <strain evidence="2">ZS-35-S2</strain>
    </source>
</reference>
<dbReference type="Proteomes" id="UP001057580">
    <property type="component" value="Chromosome"/>
</dbReference>
<sequence>MTRTTDTETRTRPTDDIDPMVPIMPGRDIRTDGGRITRPERVPRRPPETEYTTEYGRGAEEIAPMVEDLR</sequence>
<dbReference type="GeneID" id="74941791"/>
<gene>
    <name evidence="2" type="ORF">N0B31_05175</name>
</gene>
<accession>A0A9E7R4X6</accession>
<evidence type="ECO:0000313" key="3">
    <source>
        <dbReference type="Proteomes" id="UP001057580"/>
    </source>
</evidence>
<protein>
    <submittedName>
        <fullName evidence="2">Uncharacterized protein</fullName>
    </submittedName>
</protein>
<organism evidence="2 3">
    <name type="scientific">Salinirubellus salinus</name>
    <dbReference type="NCBI Taxonomy" id="1364945"/>
    <lineage>
        <taxon>Archaea</taxon>
        <taxon>Methanobacteriati</taxon>
        <taxon>Methanobacteriota</taxon>
        <taxon>Stenosarchaea group</taxon>
        <taxon>Halobacteria</taxon>
        <taxon>Halobacteriales</taxon>
        <taxon>Natronomonadaceae</taxon>
        <taxon>Salinirubellus</taxon>
    </lineage>
</organism>
<name>A0A9E7R4X6_9EURY</name>
<proteinExistence type="predicted"/>
<dbReference type="KEGG" id="ssai:N0B31_05175"/>
<dbReference type="AlphaFoldDB" id="A0A9E7R4X6"/>
<dbReference type="EMBL" id="CP104003">
    <property type="protein sequence ID" value="UWM55677.1"/>
    <property type="molecule type" value="Genomic_DNA"/>
</dbReference>
<dbReference type="RefSeq" id="WP_260594782.1">
    <property type="nucleotide sequence ID" value="NZ_CP104003.1"/>
</dbReference>
<feature type="compositionally biased region" description="Basic and acidic residues" evidence="1">
    <location>
        <begin position="1"/>
        <end position="15"/>
    </location>
</feature>
<keyword evidence="3" id="KW-1185">Reference proteome</keyword>
<evidence type="ECO:0000313" key="2">
    <source>
        <dbReference type="EMBL" id="UWM55677.1"/>
    </source>
</evidence>
<feature type="region of interest" description="Disordered" evidence="1">
    <location>
        <begin position="1"/>
        <end position="60"/>
    </location>
</feature>
<feature type="compositionally biased region" description="Basic and acidic residues" evidence="1">
    <location>
        <begin position="27"/>
        <end position="48"/>
    </location>
</feature>
<evidence type="ECO:0000256" key="1">
    <source>
        <dbReference type="SAM" id="MobiDB-lite"/>
    </source>
</evidence>